<dbReference type="Ensembl" id="ENSPKIT00000008796.1">
    <property type="protein sequence ID" value="ENSPKIP00000028021.1"/>
    <property type="gene ID" value="ENSPKIG00000009835.1"/>
</dbReference>
<evidence type="ECO:0000256" key="18">
    <source>
        <dbReference type="SAM" id="SignalP"/>
    </source>
</evidence>
<dbReference type="PANTHER" id="PTHR10035:SF2">
    <property type="entry name" value="T-CELL SURFACE GLYCOPROTEIN CD3 ZETA CHAIN"/>
    <property type="match status" value="1"/>
</dbReference>
<dbReference type="GO" id="GO:0002250">
    <property type="term" value="P:adaptive immune response"/>
    <property type="evidence" value="ECO:0007669"/>
    <property type="project" value="UniProtKB-KW"/>
</dbReference>
<evidence type="ECO:0000256" key="15">
    <source>
        <dbReference type="ARBA" id="ARBA00045360"/>
    </source>
</evidence>
<dbReference type="InterPro" id="IPR021663">
    <property type="entry name" value="CD3_zeta/IgE_Fc_rcpt_gamma"/>
</dbReference>
<evidence type="ECO:0000256" key="4">
    <source>
        <dbReference type="ARBA" id="ARBA00022475"/>
    </source>
</evidence>
<evidence type="ECO:0000256" key="6">
    <source>
        <dbReference type="ARBA" id="ARBA00022692"/>
    </source>
</evidence>
<reference evidence="19" key="1">
    <citation type="submission" date="2025-08" db="UniProtKB">
        <authorList>
            <consortium name="Ensembl"/>
        </authorList>
    </citation>
    <scope>IDENTIFICATION</scope>
</reference>
<evidence type="ECO:0000256" key="16">
    <source>
        <dbReference type="SAM" id="MobiDB-lite"/>
    </source>
</evidence>
<evidence type="ECO:0000256" key="11">
    <source>
        <dbReference type="ARBA" id="ARBA00023130"/>
    </source>
</evidence>
<evidence type="ECO:0000256" key="7">
    <source>
        <dbReference type="ARBA" id="ARBA00022729"/>
    </source>
</evidence>
<evidence type="ECO:0000256" key="12">
    <source>
        <dbReference type="ARBA" id="ARBA00023136"/>
    </source>
</evidence>
<feature type="region of interest" description="Disordered" evidence="16">
    <location>
        <begin position="58"/>
        <end position="110"/>
    </location>
</feature>
<keyword evidence="12 17" id="KW-0472">Membrane</keyword>
<keyword evidence="10 17" id="KW-1133">Transmembrane helix</keyword>
<evidence type="ECO:0000256" key="3">
    <source>
        <dbReference type="ARBA" id="ARBA00020448"/>
    </source>
</evidence>
<proteinExistence type="inferred from homology"/>
<keyword evidence="7 18" id="KW-0732">Signal</keyword>
<keyword evidence="9" id="KW-0391">Immunity</keyword>
<dbReference type="OrthoDB" id="9941225at2759"/>
<feature type="chain" id="PRO_5017223090" description="T-cell surface glycoprotein CD3 zeta chain" evidence="18">
    <location>
        <begin position="22"/>
        <end position="152"/>
    </location>
</feature>
<keyword evidence="4" id="KW-1003">Cell membrane</keyword>
<evidence type="ECO:0000256" key="1">
    <source>
        <dbReference type="ARBA" id="ARBA00004251"/>
    </source>
</evidence>
<evidence type="ECO:0000256" key="17">
    <source>
        <dbReference type="SAM" id="Phobius"/>
    </source>
</evidence>
<protein>
    <recommendedName>
        <fullName evidence="3">T-cell surface glycoprotein CD3 zeta chain</fullName>
    </recommendedName>
    <alternativeName>
        <fullName evidence="14">T-cell receptor T3 zeta chain</fullName>
    </alternativeName>
</protein>
<evidence type="ECO:0000256" key="14">
    <source>
        <dbReference type="ARBA" id="ARBA00030941"/>
    </source>
</evidence>
<dbReference type="SMART" id="SM00077">
    <property type="entry name" value="ITAM"/>
    <property type="match status" value="3"/>
</dbReference>
<keyword evidence="8" id="KW-0677">Repeat</keyword>
<keyword evidence="6 17" id="KW-0812">Transmembrane</keyword>
<evidence type="ECO:0000256" key="8">
    <source>
        <dbReference type="ARBA" id="ARBA00022737"/>
    </source>
</evidence>
<dbReference type="Proteomes" id="UP000261540">
    <property type="component" value="Unplaced"/>
</dbReference>
<reference evidence="19" key="2">
    <citation type="submission" date="2025-09" db="UniProtKB">
        <authorList>
            <consortium name="Ensembl"/>
        </authorList>
    </citation>
    <scope>IDENTIFICATION</scope>
</reference>
<dbReference type="GeneTree" id="ENSGT00390000018208"/>
<feature type="signal peptide" evidence="18">
    <location>
        <begin position="1"/>
        <end position="21"/>
    </location>
</feature>
<keyword evidence="5" id="KW-0597">Phosphoprotein</keyword>
<keyword evidence="13" id="KW-0675">Receptor</keyword>
<feature type="transmembrane region" description="Helical" evidence="17">
    <location>
        <begin position="31"/>
        <end position="49"/>
    </location>
</feature>
<dbReference type="InterPro" id="IPR024128">
    <property type="entry name" value="T-cell_CD3_zeta"/>
</dbReference>
<dbReference type="Pfam" id="PF11628">
    <property type="entry name" value="TCR_zetazeta"/>
    <property type="match status" value="1"/>
</dbReference>
<organism evidence="19 20">
    <name type="scientific">Paramormyrops kingsleyae</name>
    <dbReference type="NCBI Taxonomy" id="1676925"/>
    <lineage>
        <taxon>Eukaryota</taxon>
        <taxon>Metazoa</taxon>
        <taxon>Chordata</taxon>
        <taxon>Craniata</taxon>
        <taxon>Vertebrata</taxon>
        <taxon>Euteleostomi</taxon>
        <taxon>Actinopterygii</taxon>
        <taxon>Neopterygii</taxon>
        <taxon>Teleostei</taxon>
        <taxon>Osteoglossocephala</taxon>
        <taxon>Osteoglossomorpha</taxon>
        <taxon>Osteoglossiformes</taxon>
        <taxon>Mormyridae</taxon>
        <taxon>Paramormyrops</taxon>
    </lineage>
</organism>
<dbReference type="STRING" id="1676925.ENSPKIP00000028021"/>
<dbReference type="GO" id="GO:0004888">
    <property type="term" value="F:transmembrane signaling receptor activity"/>
    <property type="evidence" value="ECO:0007669"/>
    <property type="project" value="InterPro"/>
</dbReference>
<name>A0A3B3SDG4_9TELE</name>
<sequence length="152" mass="17286">MNLHRTGVLTVLVLFVHSAEAMNITDPAICYILDGLLLLYSIVMTALFFRAKFGNQSTSKEEGIYSDLNRAPDTYDQLRGPNDPESGTVQRQRPGNDGVYTPLQKKDEDTYKQITVNRERRRNKTEQVYQGLTGATRDTYDALQMQPMLPPR</sequence>
<dbReference type="PANTHER" id="PTHR10035">
    <property type="entry name" value="T-CELL SURFACE GLYCOPROTEIN CD3 ZETA CHAIN"/>
    <property type="match status" value="1"/>
</dbReference>
<accession>A0A3B3SDG4</accession>
<dbReference type="GO" id="GO:0098797">
    <property type="term" value="C:plasma membrane protein complex"/>
    <property type="evidence" value="ECO:0007669"/>
    <property type="project" value="UniProtKB-ARBA"/>
</dbReference>
<evidence type="ECO:0000256" key="10">
    <source>
        <dbReference type="ARBA" id="ARBA00022989"/>
    </source>
</evidence>
<comment type="function">
    <text evidence="15">Part of the TCR-CD3 complex present on T-lymphocyte cell surface that plays an essential role in adaptive immune response. When antigen presenting cells (APCs) activate T-cell receptor (TCR), TCR-mediated signals are transmitted across the cell membrane by the CD3 chains CD3D, CD3E, CD3G and CD3Z. All CD3 chains contain immunoreceptor tyrosine-based activation motifs (ITAMs) in their cytoplasmic domain. Upon TCR engagement, these motifs become phosphorylated by Src family protein tyrosine kinases LCK and FYN, resulting in the activation of downstream signaling pathways. CD3Z ITAMs phosphorylation creates multiple docking sites for the protein kinase ZAP70 leading to ZAP70 phosphorylation and its conversion into a catalytically active enzyme. Plays an important role in intrathymic T-cell differentiation. Additionally, participates in the activity-dependent synapse formation of retinal ganglion cells (RGCs) in both the retina and dorsal lateral geniculate nucleus (dLGN).</text>
</comment>
<evidence type="ECO:0000313" key="19">
    <source>
        <dbReference type="Ensembl" id="ENSPKIP00000028021.1"/>
    </source>
</evidence>
<dbReference type="PROSITE" id="PS51055">
    <property type="entry name" value="ITAM_1"/>
    <property type="match status" value="1"/>
</dbReference>
<comment type="similarity">
    <text evidence="2">Belongs to the CD3Z/FCER1G family.</text>
</comment>
<dbReference type="GO" id="GO:0007166">
    <property type="term" value="P:cell surface receptor signaling pathway"/>
    <property type="evidence" value="ECO:0007669"/>
    <property type="project" value="InterPro"/>
</dbReference>
<evidence type="ECO:0000256" key="9">
    <source>
        <dbReference type="ARBA" id="ARBA00022859"/>
    </source>
</evidence>
<comment type="subcellular location">
    <subcellularLocation>
        <location evidence="1">Cell membrane</location>
        <topology evidence="1">Single-pass type I membrane protein</topology>
    </subcellularLocation>
</comment>
<evidence type="ECO:0000256" key="5">
    <source>
        <dbReference type="ARBA" id="ARBA00022553"/>
    </source>
</evidence>
<dbReference type="AlphaFoldDB" id="A0A3B3SDG4"/>
<evidence type="ECO:0000313" key="20">
    <source>
        <dbReference type="Proteomes" id="UP000261540"/>
    </source>
</evidence>
<dbReference type="InterPro" id="IPR003110">
    <property type="entry name" value="Phos_immunorcpt_sig_ITAM"/>
</dbReference>
<keyword evidence="20" id="KW-1185">Reference proteome</keyword>
<evidence type="ECO:0000256" key="2">
    <source>
        <dbReference type="ARBA" id="ARBA00007280"/>
    </source>
</evidence>
<keyword evidence="11" id="KW-1064">Adaptive immunity</keyword>
<evidence type="ECO:0000256" key="13">
    <source>
        <dbReference type="ARBA" id="ARBA00023170"/>
    </source>
</evidence>